<evidence type="ECO:0000256" key="16">
    <source>
        <dbReference type="ARBA" id="ARBA00022967"/>
    </source>
</evidence>
<evidence type="ECO:0000256" key="18">
    <source>
        <dbReference type="ARBA" id="ARBA00023034"/>
    </source>
</evidence>
<dbReference type="Pfam" id="PF16209">
    <property type="entry name" value="PhoLip_ATPase_N"/>
    <property type="match status" value="1"/>
</dbReference>
<dbReference type="InterPro" id="IPR059000">
    <property type="entry name" value="ATPase_P-type_domA"/>
</dbReference>
<keyword evidence="10 24" id="KW-0479">Metal-binding</keyword>
<dbReference type="InterPro" id="IPR008250">
    <property type="entry name" value="ATPase_P-typ_transduc_dom_A_sf"/>
</dbReference>
<keyword evidence="13" id="KW-0862">Zinc</keyword>
<comment type="catalytic activity">
    <reaction evidence="20">
        <text>ATP + H2O + phospholipidSide 1 = ADP + phosphate + phospholipidSide 2.</text>
        <dbReference type="EC" id="7.6.2.1"/>
    </reaction>
</comment>
<dbReference type="GO" id="GO:0045332">
    <property type="term" value="P:phospholipid translocation"/>
    <property type="evidence" value="ECO:0007669"/>
    <property type="project" value="TreeGrafter"/>
</dbReference>
<dbReference type="InterPro" id="IPR044492">
    <property type="entry name" value="P_typ_ATPase_HD_dom"/>
</dbReference>
<protein>
    <recommendedName>
        <fullName evidence="6">P-type phospholipid transporter</fullName>
        <ecNumber evidence="6">7.6.2.1</ecNumber>
    </recommendedName>
</protein>
<dbReference type="SUPFAM" id="SSF81653">
    <property type="entry name" value="Calcium ATPase, transduction domain A"/>
    <property type="match status" value="1"/>
</dbReference>
<dbReference type="GO" id="GO:0005802">
    <property type="term" value="C:trans-Golgi network"/>
    <property type="evidence" value="ECO:0007669"/>
    <property type="project" value="TreeGrafter"/>
</dbReference>
<feature type="compositionally biased region" description="Basic and acidic residues" evidence="26">
    <location>
        <begin position="681"/>
        <end position="691"/>
    </location>
</feature>
<dbReference type="Pfam" id="PF00122">
    <property type="entry name" value="E1-E2_ATPase"/>
    <property type="match status" value="1"/>
</dbReference>
<feature type="active site" description="4-aspartylphosphate intermediate" evidence="22">
    <location>
        <position position="1439"/>
    </location>
</feature>
<feature type="binding site" evidence="23">
    <location>
        <position position="1603"/>
    </location>
    <ligand>
        <name>ATP</name>
        <dbReference type="ChEBI" id="CHEBI:30616"/>
    </ligand>
</feature>
<evidence type="ECO:0000313" key="29">
    <source>
        <dbReference type="EMBL" id="CAB0035251.1"/>
    </source>
</evidence>
<keyword evidence="11 23" id="KW-0547">Nucleotide-binding</keyword>
<evidence type="ECO:0000256" key="8">
    <source>
        <dbReference type="ARBA" id="ARBA00022553"/>
    </source>
</evidence>
<feature type="region of interest" description="Disordered" evidence="26">
    <location>
        <begin position="839"/>
        <end position="910"/>
    </location>
</feature>
<evidence type="ECO:0000256" key="1">
    <source>
        <dbReference type="ARBA" id="ARBA00001946"/>
    </source>
</evidence>
<keyword evidence="17 27" id="KW-1133">Transmembrane helix</keyword>
<keyword evidence="12 25" id="KW-0863">Zinc-finger</keyword>
<dbReference type="OrthoDB" id="377733at2759"/>
<dbReference type="PRINTS" id="PR00119">
    <property type="entry name" value="CATATPASE"/>
</dbReference>
<evidence type="ECO:0000259" key="28">
    <source>
        <dbReference type="PROSITE" id="PS50865"/>
    </source>
</evidence>
<dbReference type="SUPFAM" id="SSF82199">
    <property type="entry name" value="SET domain"/>
    <property type="match status" value="1"/>
</dbReference>
<feature type="binding site" evidence="24">
    <location>
        <position position="1441"/>
    </location>
    <ligand>
        <name>Mg(2+)</name>
        <dbReference type="ChEBI" id="CHEBI:18420"/>
    </ligand>
</feature>
<feature type="binding site" evidence="24">
    <location>
        <position position="1439"/>
    </location>
    <ligand>
        <name>Mg(2+)</name>
        <dbReference type="ChEBI" id="CHEBI:18420"/>
    </ligand>
</feature>
<evidence type="ECO:0000256" key="17">
    <source>
        <dbReference type="ARBA" id="ARBA00022989"/>
    </source>
</evidence>
<name>A0A6H5IKG8_9HYME</name>
<feature type="transmembrane region" description="Helical" evidence="27">
    <location>
        <begin position="2020"/>
        <end position="2042"/>
    </location>
</feature>
<dbReference type="InterPro" id="IPR036412">
    <property type="entry name" value="HAD-like_sf"/>
</dbReference>
<dbReference type="GO" id="GO:0008170">
    <property type="term" value="F:N-methyltransferase activity"/>
    <property type="evidence" value="ECO:0007669"/>
    <property type="project" value="UniProtKB-ARBA"/>
</dbReference>
<feature type="compositionally biased region" description="Low complexity" evidence="26">
    <location>
        <begin position="1034"/>
        <end position="1052"/>
    </location>
</feature>
<feature type="region of interest" description="Disordered" evidence="26">
    <location>
        <begin position="1030"/>
        <end position="1061"/>
    </location>
</feature>
<comment type="cofactor">
    <cofactor evidence="1 24">
        <name>Mg(2+)</name>
        <dbReference type="ChEBI" id="CHEBI:18420"/>
    </cofactor>
</comment>
<feature type="binding site" evidence="24">
    <location>
        <position position="1849"/>
    </location>
    <ligand>
        <name>Mg(2+)</name>
        <dbReference type="ChEBI" id="CHEBI:18420"/>
    </ligand>
</feature>
<keyword evidence="9 27" id="KW-0812">Transmembrane</keyword>
<dbReference type="PANTHER" id="PTHR24092">
    <property type="entry name" value="PROBABLE PHOSPHOLIPID-TRANSPORTING ATPASE"/>
    <property type="match status" value="1"/>
</dbReference>
<feature type="binding site" evidence="23">
    <location>
        <position position="1441"/>
    </location>
    <ligand>
        <name>ATP</name>
        <dbReference type="ChEBI" id="CHEBI:30616"/>
    </ligand>
</feature>
<dbReference type="Pfam" id="PF16212">
    <property type="entry name" value="PhoLip_ATPase_C"/>
    <property type="match status" value="1"/>
</dbReference>
<evidence type="ECO:0000256" key="12">
    <source>
        <dbReference type="ARBA" id="ARBA00022771"/>
    </source>
</evidence>
<feature type="binding site" evidence="23">
    <location>
        <position position="1825"/>
    </location>
    <ligand>
        <name>ATP</name>
        <dbReference type="ChEBI" id="CHEBI:30616"/>
    </ligand>
</feature>
<evidence type="ECO:0000256" key="22">
    <source>
        <dbReference type="PIRSR" id="PIRSR606539-1"/>
    </source>
</evidence>
<keyword evidence="8" id="KW-0597">Phosphoprotein</keyword>
<feature type="compositionally biased region" description="Low complexity" evidence="26">
    <location>
        <begin position="699"/>
        <end position="708"/>
    </location>
</feature>
<feature type="binding site" evidence="23">
    <location>
        <position position="1539"/>
    </location>
    <ligand>
        <name>ATP</name>
        <dbReference type="ChEBI" id="CHEBI:30616"/>
    </ligand>
</feature>
<evidence type="ECO:0000256" key="11">
    <source>
        <dbReference type="ARBA" id="ARBA00022741"/>
    </source>
</evidence>
<evidence type="ECO:0000256" key="3">
    <source>
        <dbReference type="ARBA" id="ARBA00004236"/>
    </source>
</evidence>
<evidence type="ECO:0000256" key="9">
    <source>
        <dbReference type="ARBA" id="ARBA00022692"/>
    </source>
</evidence>
<evidence type="ECO:0000256" key="27">
    <source>
        <dbReference type="SAM" id="Phobius"/>
    </source>
</evidence>
<dbReference type="InterPro" id="IPR002893">
    <property type="entry name" value="Znf_MYND"/>
</dbReference>
<evidence type="ECO:0000256" key="19">
    <source>
        <dbReference type="ARBA" id="ARBA00023136"/>
    </source>
</evidence>
<evidence type="ECO:0000256" key="26">
    <source>
        <dbReference type="SAM" id="MobiDB-lite"/>
    </source>
</evidence>
<dbReference type="InterPro" id="IPR032630">
    <property type="entry name" value="P_typ_ATPase_c"/>
</dbReference>
<dbReference type="GO" id="GO:0000287">
    <property type="term" value="F:magnesium ion binding"/>
    <property type="evidence" value="ECO:0007669"/>
    <property type="project" value="InterPro"/>
</dbReference>
<dbReference type="NCBIfam" id="TIGR01652">
    <property type="entry name" value="ATPase-Plipid"/>
    <property type="match status" value="1"/>
</dbReference>
<keyword evidence="14 23" id="KW-0067">ATP-binding</keyword>
<dbReference type="SFLD" id="SFLDF00027">
    <property type="entry name" value="p-type_atpase"/>
    <property type="match status" value="1"/>
</dbReference>
<dbReference type="Gene3D" id="3.40.50.1000">
    <property type="entry name" value="HAD superfamily/HAD-like"/>
    <property type="match status" value="1"/>
</dbReference>
<feature type="binding site" evidence="24">
    <location>
        <position position="1845"/>
    </location>
    <ligand>
        <name>Mg(2+)</name>
        <dbReference type="ChEBI" id="CHEBI:18420"/>
    </ligand>
</feature>
<keyword evidence="16" id="KW-1278">Translocase</keyword>
<feature type="region of interest" description="Disordered" evidence="26">
    <location>
        <begin position="681"/>
        <end position="713"/>
    </location>
</feature>
<feature type="binding site" evidence="23">
    <location>
        <position position="1730"/>
    </location>
    <ligand>
        <name>ATP</name>
        <dbReference type="ChEBI" id="CHEBI:30616"/>
    </ligand>
</feature>
<accession>A0A6H5IKG8</accession>
<feature type="domain" description="MYND-type" evidence="28">
    <location>
        <begin position="254"/>
        <end position="293"/>
    </location>
</feature>
<dbReference type="Gene3D" id="3.40.1110.10">
    <property type="entry name" value="Calcium-transporting ATPase, cytoplasmic domain N"/>
    <property type="match status" value="1"/>
</dbReference>
<feature type="transmembrane region" description="Helical" evidence="27">
    <location>
        <begin position="1986"/>
        <end position="2008"/>
    </location>
</feature>
<dbReference type="InterPro" id="IPR001214">
    <property type="entry name" value="SET_dom"/>
</dbReference>
<feature type="binding site" evidence="23">
    <location>
        <position position="1731"/>
    </location>
    <ligand>
        <name>ATP</name>
        <dbReference type="ChEBI" id="CHEBI:30616"/>
    </ligand>
</feature>
<dbReference type="GO" id="GO:0016887">
    <property type="term" value="F:ATP hydrolysis activity"/>
    <property type="evidence" value="ECO:0007669"/>
    <property type="project" value="InterPro"/>
</dbReference>
<comment type="catalytic activity">
    <reaction evidence="21">
        <text>a 1,2-diacyl-sn-glycero-3-phospho-L-serine(out) + ATP + H2O = a 1,2-diacyl-sn-glycero-3-phospho-L-serine(in) + ADP + phosphate + H(+)</text>
        <dbReference type="Rhea" id="RHEA:38567"/>
        <dbReference type="ChEBI" id="CHEBI:15377"/>
        <dbReference type="ChEBI" id="CHEBI:15378"/>
        <dbReference type="ChEBI" id="CHEBI:30616"/>
        <dbReference type="ChEBI" id="CHEBI:43474"/>
        <dbReference type="ChEBI" id="CHEBI:57262"/>
        <dbReference type="ChEBI" id="CHEBI:456216"/>
    </reaction>
    <physiologicalReaction direction="left-to-right" evidence="21">
        <dbReference type="Rhea" id="RHEA:38568"/>
    </physiologicalReaction>
</comment>
<evidence type="ECO:0000256" key="25">
    <source>
        <dbReference type="PROSITE-ProRule" id="PRU00134"/>
    </source>
</evidence>
<reference evidence="29 30" key="1">
    <citation type="submission" date="2020-02" db="EMBL/GenBank/DDBJ databases">
        <authorList>
            <person name="Ferguson B K."/>
        </authorList>
    </citation>
    <scope>NUCLEOTIDE SEQUENCE [LARGE SCALE GENOMIC DNA]</scope>
</reference>
<dbReference type="InterPro" id="IPR001757">
    <property type="entry name" value="P_typ_ATPase"/>
</dbReference>
<dbReference type="PANTHER" id="PTHR24092:SF150">
    <property type="entry name" value="PHOSPHOLIPID-TRANSPORTING ATPASE"/>
    <property type="match status" value="1"/>
</dbReference>
<dbReference type="GO" id="GO:0008270">
    <property type="term" value="F:zinc ion binding"/>
    <property type="evidence" value="ECO:0007669"/>
    <property type="project" value="UniProtKB-KW"/>
</dbReference>
<sequence length="2215" mass="248958">MDESENRYLKMGFKKLDKLLVASYYKPYEAKSISESRSSRLRARRLFDHEEHNADMHVEILRLLSCAACQAPAESEELALAYRDRSILLMHLQRYKEAFMDLDKLMDLTLNDEDAALTICRKMECEAELGLWAARITCQEMQLLLATSDLDERITYQIQARLALALVKLHSGRIHGSNQDRAKVDLPNPEKITKHQSDEIPNASSCRINHNPAAGSYRYGRHLVTTRNVLPGDVFYCGQAYVVVPSEAARHLNCWHCLRFAWHGVPCDHCSQVIYCTYECRESAWQLFHRIECPIIGRTIRFIDLARTSKLMALRMLIKAMLEVDGHLETLKKHCREIDKQRGISIHAHFYRPHLCIRIFYTQIVARADSPMVCFCPIIGVATACSRTSKAVTTRCAKSSRPRPPPFSTTSPSSPICFPPLRRTSRSCSSTKTPCSWRGCCRTFSTSSRPTRRCWEWQNNGDEADSTATYLDPAMSLINHSCFPNVARCETKDGKNILYALRPIAEGEQSYSTKSPAEMSATENAMKLVDRYYDDLKEDEFVHDPRALNDIAYAIYLVIMFTELPNWRLEYLMATFVTAFDELYSYVLGVPNTCHLSDIKPRIKFIPSDDEEEEESARLRGCCVDDPSWRENKRKKHCALGDSSRVRFRCFCFSLLLSSALPSWTSISAGVMPIRLLEQHPHHPRRQDQHKHDKRKRPTSSTSSLSSSRHPADDSSTLALALALFRVNLNLMCWYRVVQDKLEHWCASTAAGHVAQARPGAIVWNKSRVLTRTGHREFGKIPGGPLLKRAEFFEIPDPQEDPSPPLIECVPDWPSAKMPPTMPSMSGSHRHELVRRDALPHTCGSGGGSSSNNDSLPPLRPFTPSDLSSIPHMDEATLQPLGERGGPSALREDGGGGGAGTGDTAQDGGPYILGSPIDLGAIDNVDSINLRLGSGRQQHIELQETARSPRTRFSELKKIVPVPNDLNLQDRELLCALYRLDVPSELMCSCASCLRRVHVYLSARYARMMYNSEPKYRPAALHTKCSRTGRATRNAAGDNGSSGSQAGSAEGSAGAGGGGGGDQDERVVFVNAPTQPATYRNNHISTAKYSLLTFIPSFLFEQFRRYSNCFFLFIALMQQIPDVSPTGRFTTLVPLIFILSVSAIKEFIEDFKRHRADDEINMREVEVLRDGAWQWIKWKNVAVGDVVKVHNNTFFPADLILLSSSEPNSMSFIETANLDGETNLKIRQAHPETTSLLDTSELMSFRANIQCEAPNRHLYEFNGILRETNKPSVALGPDQLLLRGAMLRNTRWVFGVVIYTGHDTKLMQNNTTGAPLKRSTLDRLINTQILMLFFILMLLCLLSAILNIVWINDHKGLWYLGVYEAKTKNFAFNLLTFMILFNNLIPISLQVTLEVVRFFQASFINMDVEMYHAETDTPAMARTSNLNEELGMVSYIFTDKTGTLTRNVMEYKRCSIAGKLYDLPAPTLANGTSATGPEYDCELVQDILQGQAKNTSNVRKIKNSEILNEFMVMLSVCHTVIPEKLEDGNIIYHAASPDERALVDGAKKFGYVFDTRTPNFVEIEALGERERYEVLNVIEFTSLRKRMSIVVRTPSGKIKIFCKGADSVIYERLASRPDCEDITSVTSTSDDFREVTLQHLESFASEGLRTLCFASADVPESKYEWWKEIYQKAATNLTDKEKHLEEAANLIETQLTLLGATAIEDQLQDQVPETIEALIQADINVWVLTGDKQETAINIGYSCRLITQTMPLIVVNEGSLDKTREVIMQHCVDFGQDLRSQNDVGLVIDGNSLKYALSCDLRRDFLDLCMSCKAVICCRVSPMQKAEVVDLVTSNSNAVTLAIGDGANDVAMIQKAHIGVGISGVEGLQAACASDYSIAQFRFLKRLLFVHGSWNYSRMCKLILYSFYKNICLYVIELWFAMYSGWSGQILFERWSIGLYNVLFTAAPPLAIGLFDKVCSADTHLAHPSLYASKNAVESSFNIKVFWVWIFNALLHSALLYWLSLFALEQDVIWSNGRDGGYLVLGNIVYTYVVVTVCGKAGLITNSWTWVTHLAIWGSITLWFLFILIYSNFWPVLNVGAVMLGNDRMLFSSPVFWLGLVLIPAAVLLIDVTFKAIKNTIWKSLTEAAREQEIRKSDPGDIFHTQDYRSSLTETARLLKNVKSVFTRRSHAATRVNVEVELSHGFAFSQEEGGTVSQTDVIRAYNTNLPKPGGM</sequence>
<evidence type="ECO:0000313" key="30">
    <source>
        <dbReference type="Proteomes" id="UP000479190"/>
    </source>
</evidence>
<dbReference type="SFLD" id="SFLDG00002">
    <property type="entry name" value="C1.7:_P-type_atpase_like"/>
    <property type="match status" value="1"/>
</dbReference>
<keyword evidence="18" id="KW-0333">Golgi apparatus</keyword>
<dbReference type="FunFam" id="3.40.50.1000:FF:000010">
    <property type="entry name" value="Phospholipid-transporting ATPase"/>
    <property type="match status" value="1"/>
</dbReference>
<gene>
    <name evidence="29" type="ORF">TBRA_LOCUS7149</name>
</gene>
<comment type="subcellular location">
    <subcellularLocation>
        <location evidence="3">Cell membrane</location>
    </subcellularLocation>
    <subcellularLocation>
        <location evidence="4">Golgi apparatus</location>
    </subcellularLocation>
    <subcellularLocation>
        <location evidence="2">Membrane</location>
        <topology evidence="2">Multi-pass membrane protein</topology>
    </subcellularLocation>
</comment>
<comment type="similarity">
    <text evidence="5">Belongs to the cation transport ATPase (P-type) (TC 3.A.3) family. Type IV subfamily.</text>
</comment>
<dbReference type="Proteomes" id="UP000479190">
    <property type="component" value="Unassembled WGS sequence"/>
</dbReference>
<evidence type="ECO:0000256" key="5">
    <source>
        <dbReference type="ARBA" id="ARBA00008109"/>
    </source>
</evidence>
<dbReference type="Gene3D" id="2.170.270.10">
    <property type="entry name" value="SET domain"/>
    <property type="match status" value="1"/>
</dbReference>
<evidence type="ECO:0000256" key="13">
    <source>
        <dbReference type="ARBA" id="ARBA00022833"/>
    </source>
</evidence>
<feature type="binding site" evidence="23">
    <location>
        <position position="1580"/>
    </location>
    <ligand>
        <name>ATP</name>
        <dbReference type="ChEBI" id="CHEBI:30616"/>
    </ligand>
</feature>
<dbReference type="GO" id="GO:0008757">
    <property type="term" value="F:S-adenosylmethionine-dependent methyltransferase activity"/>
    <property type="evidence" value="ECO:0007669"/>
    <property type="project" value="UniProtKB-ARBA"/>
</dbReference>
<feature type="transmembrane region" description="Helical" evidence="27">
    <location>
        <begin position="2054"/>
        <end position="2074"/>
    </location>
</feature>
<dbReference type="SUPFAM" id="SSF81665">
    <property type="entry name" value="Calcium ATPase, transmembrane domain M"/>
    <property type="match status" value="1"/>
</dbReference>
<dbReference type="EMBL" id="CADCXV010000776">
    <property type="protein sequence ID" value="CAB0035251.1"/>
    <property type="molecule type" value="Genomic_DNA"/>
</dbReference>
<dbReference type="SUPFAM" id="SSF144232">
    <property type="entry name" value="HIT/MYND zinc finger-like"/>
    <property type="match status" value="1"/>
</dbReference>
<dbReference type="InterPro" id="IPR023214">
    <property type="entry name" value="HAD_sf"/>
</dbReference>
<feature type="transmembrane region" description="Helical" evidence="27">
    <location>
        <begin position="1329"/>
        <end position="1350"/>
    </location>
</feature>
<feature type="binding site" evidence="23">
    <location>
        <position position="1819"/>
    </location>
    <ligand>
        <name>ATP</name>
        <dbReference type="ChEBI" id="CHEBI:30616"/>
    </ligand>
</feature>
<evidence type="ECO:0000256" key="20">
    <source>
        <dbReference type="ARBA" id="ARBA00034036"/>
    </source>
</evidence>
<dbReference type="GO" id="GO:0140326">
    <property type="term" value="F:ATPase-coupled intramembrane lipid transporter activity"/>
    <property type="evidence" value="ECO:0007669"/>
    <property type="project" value="UniProtKB-EC"/>
</dbReference>
<feature type="binding site" evidence="23">
    <location>
        <position position="1649"/>
    </location>
    <ligand>
        <name>ATP</name>
        <dbReference type="ChEBI" id="CHEBI:30616"/>
    </ligand>
</feature>
<evidence type="ECO:0000256" key="14">
    <source>
        <dbReference type="ARBA" id="ARBA00022840"/>
    </source>
</evidence>
<evidence type="ECO:0000256" key="6">
    <source>
        <dbReference type="ARBA" id="ARBA00012189"/>
    </source>
</evidence>
<dbReference type="NCBIfam" id="TIGR01494">
    <property type="entry name" value="ATPase_P-type"/>
    <property type="match status" value="3"/>
</dbReference>
<dbReference type="InterPro" id="IPR018303">
    <property type="entry name" value="ATPase_P-typ_P_site"/>
</dbReference>
<proteinExistence type="inferred from homology"/>
<evidence type="ECO:0000256" key="4">
    <source>
        <dbReference type="ARBA" id="ARBA00004555"/>
    </source>
</evidence>
<keyword evidence="30" id="KW-1185">Reference proteome</keyword>
<feature type="transmembrane region" description="Helical" evidence="27">
    <location>
        <begin position="1902"/>
        <end position="1923"/>
    </location>
</feature>
<dbReference type="InterPro" id="IPR023298">
    <property type="entry name" value="ATPase_P-typ_TM_dom_sf"/>
</dbReference>
<feature type="binding site" evidence="23">
    <location>
        <position position="1849"/>
    </location>
    <ligand>
        <name>ATP</name>
        <dbReference type="ChEBI" id="CHEBI:30616"/>
    </ligand>
</feature>
<feature type="binding site" evidence="23">
    <location>
        <position position="1439"/>
    </location>
    <ligand>
        <name>ATP</name>
        <dbReference type="ChEBI" id="CHEBI:30616"/>
    </ligand>
</feature>
<evidence type="ECO:0000256" key="24">
    <source>
        <dbReference type="PIRSR" id="PIRSR606539-3"/>
    </source>
</evidence>
<dbReference type="CDD" id="cd02073">
    <property type="entry name" value="P-type_ATPase_APLT_Dnf-like"/>
    <property type="match status" value="1"/>
</dbReference>
<dbReference type="InterPro" id="IPR023299">
    <property type="entry name" value="ATPase_P-typ_cyto_dom_N"/>
</dbReference>
<evidence type="ECO:0000256" key="15">
    <source>
        <dbReference type="ARBA" id="ARBA00022842"/>
    </source>
</evidence>
<dbReference type="GO" id="GO:0008276">
    <property type="term" value="F:protein methyltransferase activity"/>
    <property type="evidence" value="ECO:0007669"/>
    <property type="project" value="UniProtKB-ARBA"/>
</dbReference>
<organism evidence="29 30">
    <name type="scientific">Trichogramma brassicae</name>
    <dbReference type="NCBI Taxonomy" id="86971"/>
    <lineage>
        <taxon>Eukaryota</taxon>
        <taxon>Metazoa</taxon>
        <taxon>Ecdysozoa</taxon>
        <taxon>Arthropoda</taxon>
        <taxon>Hexapoda</taxon>
        <taxon>Insecta</taxon>
        <taxon>Pterygota</taxon>
        <taxon>Neoptera</taxon>
        <taxon>Endopterygota</taxon>
        <taxon>Hymenoptera</taxon>
        <taxon>Apocrita</taxon>
        <taxon>Proctotrupomorpha</taxon>
        <taxon>Chalcidoidea</taxon>
        <taxon>Trichogrammatidae</taxon>
        <taxon>Trichogramma</taxon>
    </lineage>
</organism>
<dbReference type="EC" id="7.6.2.1" evidence="6"/>
<feature type="transmembrane region" description="Helical" evidence="27">
    <location>
        <begin position="1370"/>
        <end position="1389"/>
    </location>
</feature>
<dbReference type="Pfam" id="PF00856">
    <property type="entry name" value="SET"/>
    <property type="match status" value="1"/>
</dbReference>
<dbReference type="SFLD" id="SFLDS00003">
    <property type="entry name" value="Haloacid_Dehalogenase"/>
    <property type="match status" value="1"/>
</dbReference>
<dbReference type="InterPro" id="IPR046341">
    <property type="entry name" value="SET_dom_sf"/>
</dbReference>
<feature type="binding site" evidence="23">
    <location>
        <position position="1848"/>
    </location>
    <ligand>
        <name>ATP</name>
        <dbReference type="ChEBI" id="CHEBI:30616"/>
    </ligand>
</feature>
<dbReference type="GO" id="GO:0005886">
    <property type="term" value="C:plasma membrane"/>
    <property type="evidence" value="ECO:0007669"/>
    <property type="project" value="UniProtKB-SubCell"/>
</dbReference>
<dbReference type="GO" id="GO:0005524">
    <property type="term" value="F:ATP binding"/>
    <property type="evidence" value="ECO:0007669"/>
    <property type="project" value="UniProtKB-KW"/>
</dbReference>
<dbReference type="PROSITE" id="PS00154">
    <property type="entry name" value="ATPASE_E1_E2"/>
    <property type="match status" value="1"/>
</dbReference>
<dbReference type="SUPFAM" id="SSF81660">
    <property type="entry name" value="Metal cation-transporting ATPase, ATP-binding domain N"/>
    <property type="match status" value="1"/>
</dbReference>
<keyword evidence="19 27" id="KW-0472">Membrane</keyword>
<feature type="binding site" evidence="23">
    <location>
        <position position="1440"/>
    </location>
    <ligand>
        <name>ATP</name>
        <dbReference type="ChEBI" id="CHEBI:30616"/>
    </ligand>
</feature>
<feature type="binding site" evidence="23">
    <location>
        <position position="1729"/>
    </location>
    <ligand>
        <name>ATP</name>
        <dbReference type="ChEBI" id="CHEBI:30616"/>
    </ligand>
</feature>
<dbReference type="SUPFAM" id="SSF56784">
    <property type="entry name" value="HAD-like"/>
    <property type="match status" value="1"/>
</dbReference>
<evidence type="ECO:0000256" key="21">
    <source>
        <dbReference type="ARBA" id="ARBA00051303"/>
    </source>
</evidence>
<dbReference type="Gene3D" id="2.70.150.10">
    <property type="entry name" value="Calcium-transporting ATPase, cytoplasmic transduction domain A"/>
    <property type="match status" value="1"/>
</dbReference>
<dbReference type="Pfam" id="PF13246">
    <property type="entry name" value="Cation_ATPase"/>
    <property type="match status" value="1"/>
</dbReference>
<dbReference type="InterPro" id="IPR032631">
    <property type="entry name" value="P-type_ATPase_N"/>
</dbReference>
<feature type="transmembrane region" description="Helical" evidence="27">
    <location>
        <begin position="2094"/>
        <end position="2114"/>
    </location>
</feature>
<evidence type="ECO:0000256" key="2">
    <source>
        <dbReference type="ARBA" id="ARBA00004141"/>
    </source>
</evidence>
<evidence type="ECO:0000256" key="23">
    <source>
        <dbReference type="PIRSR" id="PIRSR606539-2"/>
    </source>
</evidence>
<evidence type="ECO:0000256" key="7">
    <source>
        <dbReference type="ARBA" id="ARBA00022475"/>
    </source>
</evidence>
<dbReference type="InterPro" id="IPR006539">
    <property type="entry name" value="P-type_ATPase_IV"/>
</dbReference>
<dbReference type="FunFam" id="3.40.1110.10:FF:000035">
    <property type="entry name" value="Phospholipid-transporting ATPase"/>
    <property type="match status" value="1"/>
</dbReference>
<dbReference type="FunFam" id="2.70.150.10:FF:000021">
    <property type="entry name" value="Phospholipid-transporting ATPase"/>
    <property type="match status" value="1"/>
</dbReference>
<keyword evidence="7" id="KW-1003">Cell membrane</keyword>
<evidence type="ECO:0000256" key="10">
    <source>
        <dbReference type="ARBA" id="ARBA00022723"/>
    </source>
</evidence>
<dbReference type="PROSITE" id="PS50865">
    <property type="entry name" value="ZF_MYND_2"/>
    <property type="match status" value="1"/>
</dbReference>
<keyword evidence="15 24" id="KW-0460">Magnesium</keyword>